<name>A0A1I2AK23_9RHOB</name>
<dbReference type="InterPro" id="IPR001789">
    <property type="entry name" value="Sig_transdc_resp-reg_receiver"/>
</dbReference>
<evidence type="ECO:0000313" key="8">
    <source>
        <dbReference type="EMBL" id="SFE44067.1"/>
    </source>
</evidence>
<dbReference type="OrthoDB" id="7326651at2"/>
<evidence type="ECO:0000256" key="4">
    <source>
        <dbReference type="ARBA" id="ARBA00023125"/>
    </source>
</evidence>
<dbReference type="InterPro" id="IPR039420">
    <property type="entry name" value="WalR-like"/>
</dbReference>
<proteinExistence type="predicted"/>
<keyword evidence="5" id="KW-0804">Transcription</keyword>
<keyword evidence="1 6" id="KW-0597">Phosphoprotein</keyword>
<evidence type="ECO:0000259" key="7">
    <source>
        <dbReference type="PROSITE" id="PS50110"/>
    </source>
</evidence>
<dbReference type="STRING" id="74348.SAMN04488523_107106"/>
<reference evidence="8 9" key="1">
    <citation type="submission" date="2016-10" db="EMBL/GenBank/DDBJ databases">
        <authorList>
            <person name="de Groot N.N."/>
        </authorList>
    </citation>
    <scope>NUCLEOTIDE SEQUENCE [LARGE SCALE GENOMIC DNA]</scope>
    <source>
        <strain evidence="8 9">DSM 11443</strain>
    </source>
</reference>
<dbReference type="Proteomes" id="UP000198977">
    <property type="component" value="Unassembled WGS sequence"/>
</dbReference>
<dbReference type="GO" id="GO:0000156">
    <property type="term" value="F:phosphorelay response regulator activity"/>
    <property type="evidence" value="ECO:0007669"/>
    <property type="project" value="TreeGrafter"/>
</dbReference>
<evidence type="ECO:0000256" key="6">
    <source>
        <dbReference type="PROSITE-ProRule" id="PRU00169"/>
    </source>
</evidence>
<dbReference type="PANTHER" id="PTHR48111:SF1">
    <property type="entry name" value="TWO-COMPONENT RESPONSE REGULATOR ORR33"/>
    <property type="match status" value="1"/>
</dbReference>
<protein>
    <submittedName>
        <fullName evidence="8">Response regulator receiver domain-containing protein</fullName>
    </submittedName>
</protein>
<dbReference type="GO" id="GO:0006355">
    <property type="term" value="P:regulation of DNA-templated transcription"/>
    <property type="evidence" value="ECO:0007669"/>
    <property type="project" value="TreeGrafter"/>
</dbReference>
<dbReference type="RefSeq" id="WP_093923944.1">
    <property type="nucleotide sequence ID" value="NZ_FOMW01000007.1"/>
</dbReference>
<accession>A0A1I2AK23</accession>
<dbReference type="PROSITE" id="PS50110">
    <property type="entry name" value="RESPONSE_REGULATORY"/>
    <property type="match status" value="1"/>
</dbReference>
<dbReference type="SMART" id="SM00448">
    <property type="entry name" value="REC"/>
    <property type="match status" value="1"/>
</dbReference>
<feature type="modified residue" description="4-aspartylphosphate" evidence="6">
    <location>
        <position position="55"/>
    </location>
</feature>
<evidence type="ECO:0000256" key="2">
    <source>
        <dbReference type="ARBA" id="ARBA00023012"/>
    </source>
</evidence>
<keyword evidence="4" id="KW-0238">DNA-binding</keyword>
<dbReference type="EMBL" id="FOMW01000007">
    <property type="protein sequence ID" value="SFE44067.1"/>
    <property type="molecule type" value="Genomic_DNA"/>
</dbReference>
<keyword evidence="9" id="KW-1185">Reference proteome</keyword>
<dbReference type="SUPFAM" id="SSF52172">
    <property type="entry name" value="CheY-like"/>
    <property type="match status" value="1"/>
</dbReference>
<dbReference type="GO" id="GO:0000976">
    <property type="term" value="F:transcription cis-regulatory region binding"/>
    <property type="evidence" value="ECO:0007669"/>
    <property type="project" value="TreeGrafter"/>
</dbReference>
<keyword evidence="3" id="KW-0805">Transcription regulation</keyword>
<dbReference type="Gene3D" id="3.40.50.2300">
    <property type="match status" value="1"/>
</dbReference>
<sequence>MKILAVDDDPIILELLTQFVSALEGHTVVTAESAMEALERLKDPAVGEFDCFLLDIQMPKMDGITLAGRIRETVRYADTPILMLTAMSDKRYIDAAFAAGATDYVTKPFDPLELKARINLVDGLVKARQARTRKIFATKTLSPQVTPLEKGVELHEPISIFDVENVIDFTAMENYVQQLSRGSLFGSTCFAFSIREVGQFHGSLSSFEFYSLISDVAEVISDALSDHQYLMAYAGNGTFVCVTESGWRPEMTRLMDGINLSLARTELFDNNGASLKPRVSAGEAVRLIWKSGQSILDALGHAHASAEKACKDFENAQNDFWYLGRSA</sequence>
<dbReference type="InterPro" id="IPR011006">
    <property type="entry name" value="CheY-like_superfamily"/>
</dbReference>
<dbReference type="GO" id="GO:0032993">
    <property type="term" value="C:protein-DNA complex"/>
    <property type="evidence" value="ECO:0007669"/>
    <property type="project" value="TreeGrafter"/>
</dbReference>
<organism evidence="8 9">
    <name type="scientific">Sulfitobacter brevis</name>
    <dbReference type="NCBI Taxonomy" id="74348"/>
    <lineage>
        <taxon>Bacteria</taxon>
        <taxon>Pseudomonadati</taxon>
        <taxon>Pseudomonadota</taxon>
        <taxon>Alphaproteobacteria</taxon>
        <taxon>Rhodobacterales</taxon>
        <taxon>Roseobacteraceae</taxon>
        <taxon>Sulfitobacter</taxon>
    </lineage>
</organism>
<evidence type="ECO:0000256" key="5">
    <source>
        <dbReference type="ARBA" id="ARBA00023163"/>
    </source>
</evidence>
<dbReference type="AlphaFoldDB" id="A0A1I2AK23"/>
<evidence type="ECO:0000256" key="3">
    <source>
        <dbReference type="ARBA" id="ARBA00023015"/>
    </source>
</evidence>
<keyword evidence="2" id="KW-0902">Two-component regulatory system</keyword>
<evidence type="ECO:0000313" key="9">
    <source>
        <dbReference type="Proteomes" id="UP000198977"/>
    </source>
</evidence>
<dbReference type="Pfam" id="PF00072">
    <property type="entry name" value="Response_reg"/>
    <property type="match status" value="1"/>
</dbReference>
<dbReference type="GO" id="GO:0005829">
    <property type="term" value="C:cytosol"/>
    <property type="evidence" value="ECO:0007669"/>
    <property type="project" value="TreeGrafter"/>
</dbReference>
<dbReference type="PANTHER" id="PTHR48111">
    <property type="entry name" value="REGULATOR OF RPOS"/>
    <property type="match status" value="1"/>
</dbReference>
<feature type="domain" description="Response regulatory" evidence="7">
    <location>
        <begin position="2"/>
        <end position="122"/>
    </location>
</feature>
<evidence type="ECO:0000256" key="1">
    <source>
        <dbReference type="ARBA" id="ARBA00022553"/>
    </source>
</evidence>
<gene>
    <name evidence="8" type="ORF">SAMN04488523_107106</name>
</gene>